<dbReference type="InterPro" id="IPR051424">
    <property type="entry name" value="Transketolase-like"/>
</dbReference>
<evidence type="ECO:0000256" key="4">
    <source>
        <dbReference type="ARBA" id="ARBA00001946"/>
    </source>
</evidence>
<dbReference type="Pfam" id="PF02779">
    <property type="entry name" value="Transket_pyr"/>
    <property type="match status" value="1"/>
</dbReference>
<dbReference type="Gene3D" id="3.40.50.920">
    <property type="match status" value="1"/>
</dbReference>
<dbReference type="PROSITE" id="PS00802">
    <property type="entry name" value="TRANSKETOLASE_2"/>
    <property type="match status" value="1"/>
</dbReference>
<evidence type="ECO:0000256" key="2">
    <source>
        <dbReference type="ARBA" id="ARBA00001936"/>
    </source>
</evidence>
<comment type="subunit">
    <text evidence="7">Homodimer.</text>
</comment>
<comment type="cofactor">
    <cofactor evidence="4">
        <name>Mg(2+)</name>
        <dbReference type="ChEBI" id="CHEBI:18420"/>
    </cofactor>
</comment>
<name>A0A8C4Q7Q3_EPTBU</name>
<evidence type="ECO:0000259" key="15">
    <source>
        <dbReference type="SMART" id="SM00861"/>
    </source>
</evidence>
<evidence type="ECO:0000256" key="10">
    <source>
        <dbReference type="ARBA" id="ARBA00022723"/>
    </source>
</evidence>
<dbReference type="InterPro" id="IPR033248">
    <property type="entry name" value="Transketolase_C"/>
</dbReference>
<feature type="domain" description="Transketolase-like pyrimidine-binding" evidence="15">
    <location>
        <begin position="199"/>
        <end position="363"/>
    </location>
</feature>
<evidence type="ECO:0000313" key="17">
    <source>
        <dbReference type="Proteomes" id="UP000694388"/>
    </source>
</evidence>
<dbReference type="Pfam" id="PF00456">
    <property type="entry name" value="Transketolase_N"/>
    <property type="match status" value="1"/>
</dbReference>
<keyword evidence="9" id="KW-0808">Transferase</keyword>
<dbReference type="InterPro" id="IPR020826">
    <property type="entry name" value="Transketolase_BS"/>
</dbReference>
<dbReference type="GeneTree" id="ENSGT00940000161969"/>
<evidence type="ECO:0000256" key="6">
    <source>
        <dbReference type="ARBA" id="ARBA00007131"/>
    </source>
</evidence>
<evidence type="ECO:0000256" key="12">
    <source>
        <dbReference type="ARBA" id="ARBA00022842"/>
    </source>
</evidence>
<dbReference type="NCBIfam" id="NF004559">
    <property type="entry name" value="PRK05899.2-5"/>
    <property type="match status" value="1"/>
</dbReference>
<comment type="similarity">
    <text evidence="6">Belongs to the transketolase family.</text>
</comment>
<dbReference type="CDD" id="cd07033">
    <property type="entry name" value="TPP_PYR_DXS_TK_like"/>
    <property type="match status" value="1"/>
</dbReference>
<dbReference type="AlphaFoldDB" id="A0A8C4Q7Q3"/>
<dbReference type="SMART" id="SM00861">
    <property type="entry name" value="Transket_pyr"/>
    <property type="match status" value="1"/>
</dbReference>
<dbReference type="InterPro" id="IPR009014">
    <property type="entry name" value="Transketo_C/PFOR_II"/>
</dbReference>
<sequence>MWRQVPLGRAWELLVAWHTQGSTLIKQSYRVYCLIGDGESSEGSVWEAMAFASHYRLDNLVAIFDVNRLGQSEPAPLRHSTDIYRARCESFGWNTYVVDGHEVEELCQAFFKAGQVKGQPTAIIAKTFKGKGIPGMEDLENWHGKPVPKDRVEEVIQVIQSRIQGASRLSPKQPTDDSPKLDTVFNLPDPPTYKVGDKVATRKAYGTALAKLGKVNPKVISLDGDTKNSTFAETFKKAHPDRYIECFIAEQNMVSVAIGCACRDRTIPFASTFAAFFSRAYDHVRMGAISQSNINLVGSHCGVSIGEDGPSQMALEDLAMFRAIPGASVFYPSDGVSAEKAVVLAAQTKGICFIRTSRPDTPVIYDAAENFEVGKAKVVRQSTGDTVTVIGAGVTLHEALKAADVLAEQGVKIRVLDPFTVKPIDVEGIVANAKATGGRVLVVEDHYPEGGLGEAVCGAVASEPGIVVKRLAVSRVPRSGKPTELLERFGIDANSIVSAVCSAFGN</sequence>
<dbReference type="Pfam" id="PF02780">
    <property type="entry name" value="Transketolase_C"/>
    <property type="match status" value="1"/>
</dbReference>
<keyword evidence="12" id="KW-0460">Magnesium</keyword>
<evidence type="ECO:0000256" key="11">
    <source>
        <dbReference type="ARBA" id="ARBA00022837"/>
    </source>
</evidence>
<dbReference type="PANTHER" id="PTHR43195">
    <property type="entry name" value="TRANSKETOLASE"/>
    <property type="match status" value="1"/>
</dbReference>
<dbReference type="SUPFAM" id="SSF52518">
    <property type="entry name" value="Thiamin diphosphate-binding fold (THDP-binding)"/>
    <property type="match status" value="2"/>
</dbReference>
<comment type="cofactor">
    <cofactor evidence="5">
        <name>thiamine diphosphate</name>
        <dbReference type="ChEBI" id="CHEBI:58937"/>
    </cofactor>
</comment>
<dbReference type="EC" id="2.2.1.1" evidence="8"/>
<evidence type="ECO:0000256" key="9">
    <source>
        <dbReference type="ARBA" id="ARBA00022679"/>
    </source>
</evidence>
<reference evidence="16" key="2">
    <citation type="submission" date="2025-09" db="UniProtKB">
        <authorList>
            <consortium name="Ensembl"/>
        </authorList>
    </citation>
    <scope>IDENTIFICATION</scope>
</reference>
<dbReference type="GO" id="GO:0030976">
    <property type="term" value="F:thiamine pyrophosphate binding"/>
    <property type="evidence" value="ECO:0007669"/>
    <property type="project" value="TreeGrafter"/>
</dbReference>
<dbReference type="GO" id="GO:0046872">
    <property type="term" value="F:metal ion binding"/>
    <property type="evidence" value="ECO:0007669"/>
    <property type="project" value="UniProtKB-KW"/>
</dbReference>
<evidence type="ECO:0000256" key="8">
    <source>
        <dbReference type="ARBA" id="ARBA00013152"/>
    </source>
</evidence>
<dbReference type="InterPro" id="IPR005475">
    <property type="entry name" value="Transketolase-like_Pyr-bd"/>
</dbReference>
<reference evidence="16" key="1">
    <citation type="submission" date="2025-08" db="UniProtKB">
        <authorList>
            <consortium name="Ensembl"/>
        </authorList>
    </citation>
    <scope>IDENTIFICATION</scope>
</reference>
<evidence type="ECO:0000256" key="5">
    <source>
        <dbReference type="ARBA" id="ARBA00001964"/>
    </source>
</evidence>
<comment type="cofactor">
    <cofactor evidence="2">
        <name>Mn(2+)</name>
        <dbReference type="ChEBI" id="CHEBI:29035"/>
    </cofactor>
</comment>
<accession>A0A8C4Q7Q3</accession>
<dbReference type="Ensembl" id="ENSEBUT00000011872.1">
    <property type="protein sequence ID" value="ENSEBUP00000011305.1"/>
    <property type="gene ID" value="ENSEBUG00000007260.1"/>
</dbReference>
<evidence type="ECO:0000256" key="14">
    <source>
        <dbReference type="SAM" id="MobiDB-lite"/>
    </source>
</evidence>
<evidence type="ECO:0000313" key="16">
    <source>
        <dbReference type="Ensembl" id="ENSEBUP00000011305.1"/>
    </source>
</evidence>
<dbReference type="GO" id="GO:0005737">
    <property type="term" value="C:cytoplasm"/>
    <property type="evidence" value="ECO:0007669"/>
    <property type="project" value="UniProtKB-ARBA"/>
</dbReference>
<proteinExistence type="inferred from homology"/>
<dbReference type="PANTHER" id="PTHR43195:SF1">
    <property type="entry name" value="FI06132P-RELATED"/>
    <property type="match status" value="1"/>
</dbReference>
<keyword evidence="17" id="KW-1185">Reference proteome</keyword>
<organism evidence="16 17">
    <name type="scientific">Eptatretus burgeri</name>
    <name type="common">Inshore hagfish</name>
    <dbReference type="NCBI Taxonomy" id="7764"/>
    <lineage>
        <taxon>Eukaryota</taxon>
        <taxon>Metazoa</taxon>
        <taxon>Chordata</taxon>
        <taxon>Craniata</taxon>
        <taxon>Vertebrata</taxon>
        <taxon>Cyclostomata</taxon>
        <taxon>Myxini</taxon>
        <taxon>Myxiniformes</taxon>
        <taxon>Myxinidae</taxon>
        <taxon>Eptatretinae</taxon>
        <taxon>Eptatretus</taxon>
    </lineage>
</organism>
<dbReference type="SUPFAM" id="SSF52922">
    <property type="entry name" value="TK C-terminal domain-like"/>
    <property type="match status" value="1"/>
</dbReference>
<keyword evidence="13" id="KW-0786">Thiamine pyrophosphate</keyword>
<evidence type="ECO:0000256" key="13">
    <source>
        <dbReference type="ARBA" id="ARBA00023052"/>
    </source>
</evidence>
<comment type="cofactor">
    <cofactor evidence="1">
        <name>Ca(2+)</name>
        <dbReference type="ChEBI" id="CHEBI:29108"/>
    </cofactor>
</comment>
<dbReference type="GO" id="GO:0004802">
    <property type="term" value="F:transketolase activity"/>
    <property type="evidence" value="ECO:0007669"/>
    <property type="project" value="UniProtKB-EC"/>
</dbReference>
<keyword evidence="10" id="KW-0479">Metal-binding</keyword>
<evidence type="ECO:0000256" key="7">
    <source>
        <dbReference type="ARBA" id="ARBA00011738"/>
    </source>
</evidence>
<evidence type="ECO:0000256" key="1">
    <source>
        <dbReference type="ARBA" id="ARBA00001913"/>
    </source>
</evidence>
<protein>
    <recommendedName>
        <fullName evidence="8">transketolase</fullName>
        <ecNumber evidence="8">2.2.1.1</ecNumber>
    </recommendedName>
</protein>
<dbReference type="FunFam" id="3.40.50.970:FF:000129">
    <property type="entry name" value="Transketolase"/>
    <property type="match status" value="1"/>
</dbReference>
<comment type="cofactor">
    <cofactor evidence="3">
        <name>Co(2+)</name>
        <dbReference type="ChEBI" id="CHEBI:48828"/>
    </cofactor>
</comment>
<feature type="region of interest" description="Disordered" evidence="14">
    <location>
        <begin position="164"/>
        <end position="183"/>
    </location>
</feature>
<keyword evidence="11" id="KW-0106">Calcium</keyword>
<dbReference type="InterPro" id="IPR005474">
    <property type="entry name" value="Transketolase_N"/>
</dbReference>
<dbReference type="Gene3D" id="3.40.50.970">
    <property type="match status" value="2"/>
</dbReference>
<dbReference type="Proteomes" id="UP000694388">
    <property type="component" value="Unplaced"/>
</dbReference>
<evidence type="ECO:0000256" key="3">
    <source>
        <dbReference type="ARBA" id="ARBA00001941"/>
    </source>
</evidence>
<dbReference type="InterPro" id="IPR029061">
    <property type="entry name" value="THDP-binding"/>
</dbReference>
<dbReference type="OMA" id="VRVIHVM"/>